<dbReference type="GO" id="GO:1902600">
    <property type="term" value="P:proton transmembrane transport"/>
    <property type="evidence" value="ECO:0007669"/>
    <property type="project" value="InterPro"/>
</dbReference>
<feature type="transmembrane region" description="Helical" evidence="11">
    <location>
        <begin position="173"/>
        <end position="196"/>
    </location>
</feature>
<feature type="transmembrane region" description="Helical" evidence="11">
    <location>
        <begin position="112"/>
        <end position="132"/>
    </location>
</feature>
<accession>A0A164ZQG6</accession>
<feature type="transmembrane region" description="Helical" evidence="11">
    <location>
        <begin position="144"/>
        <end position="167"/>
    </location>
</feature>
<keyword evidence="4" id="KW-0050">Antiport</keyword>
<organism evidence="13 14">
    <name type="scientific">Candidatus Synechococcus spongiarum</name>
    <dbReference type="NCBI Taxonomy" id="431041"/>
    <lineage>
        <taxon>Bacteria</taxon>
        <taxon>Bacillati</taxon>
        <taxon>Cyanobacteriota</taxon>
        <taxon>Cyanophyceae</taxon>
        <taxon>Synechococcales</taxon>
        <taxon>Synechococcaceae</taxon>
        <taxon>Synechococcus</taxon>
    </lineage>
</organism>
<dbReference type="Proteomes" id="UP000182631">
    <property type="component" value="Unassembled WGS sequence"/>
</dbReference>
<dbReference type="Pfam" id="PF00999">
    <property type="entry name" value="Na_H_Exchanger"/>
    <property type="match status" value="1"/>
</dbReference>
<keyword evidence="3" id="KW-0813">Transport</keyword>
<proteinExistence type="inferred from homology"/>
<evidence type="ECO:0000259" key="12">
    <source>
        <dbReference type="Pfam" id="PF00999"/>
    </source>
</evidence>
<dbReference type="GO" id="GO:0016020">
    <property type="term" value="C:membrane"/>
    <property type="evidence" value="ECO:0007669"/>
    <property type="project" value="UniProtKB-SubCell"/>
</dbReference>
<dbReference type="AlphaFoldDB" id="A0A164ZQG6"/>
<comment type="subcellular location">
    <subcellularLocation>
        <location evidence="1">Membrane</location>
        <topology evidence="1">Multi-pass membrane protein</topology>
    </subcellularLocation>
</comment>
<keyword evidence="10" id="KW-0739">Sodium transport</keyword>
<dbReference type="InterPro" id="IPR038770">
    <property type="entry name" value="Na+/solute_symporter_sf"/>
</dbReference>
<feature type="transmembrane region" description="Helical" evidence="11">
    <location>
        <begin position="328"/>
        <end position="348"/>
    </location>
</feature>
<reference evidence="14" key="1">
    <citation type="submission" date="2016-02" db="EMBL/GenBank/DDBJ databases">
        <authorList>
            <person name="liu f."/>
        </authorList>
    </citation>
    <scope>NUCLEOTIDE SEQUENCE [LARGE SCALE GENOMIC DNA]</scope>
</reference>
<dbReference type="PANTHER" id="PTHR43562:SF3">
    <property type="entry name" value="SODIUM ION_PROTON EXCHANGER (EUROFUNG)"/>
    <property type="match status" value="1"/>
</dbReference>
<dbReference type="InterPro" id="IPR006153">
    <property type="entry name" value="Cation/H_exchanger_TM"/>
</dbReference>
<evidence type="ECO:0000256" key="4">
    <source>
        <dbReference type="ARBA" id="ARBA00022449"/>
    </source>
</evidence>
<evidence type="ECO:0000256" key="1">
    <source>
        <dbReference type="ARBA" id="ARBA00004141"/>
    </source>
</evidence>
<keyword evidence="7" id="KW-0915">Sodium</keyword>
<evidence type="ECO:0000256" key="11">
    <source>
        <dbReference type="SAM" id="Phobius"/>
    </source>
</evidence>
<evidence type="ECO:0000256" key="6">
    <source>
        <dbReference type="ARBA" id="ARBA00022989"/>
    </source>
</evidence>
<keyword evidence="9 11" id="KW-0472">Membrane</keyword>
<feature type="transmembrane region" description="Helical" evidence="11">
    <location>
        <begin position="422"/>
        <end position="443"/>
    </location>
</feature>
<keyword evidence="8" id="KW-0406">Ion transport</keyword>
<evidence type="ECO:0000256" key="5">
    <source>
        <dbReference type="ARBA" id="ARBA00022692"/>
    </source>
</evidence>
<feature type="transmembrane region" description="Helical" evidence="11">
    <location>
        <begin position="280"/>
        <end position="308"/>
    </location>
</feature>
<dbReference type="EMBL" id="FITM01000055">
    <property type="protein sequence ID" value="SAY38573.1"/>
    <property type="molecule type" value="Genomic_DNA"/>
</dbReference>
<keyword evidence="6 11" id="KW-1133">Transmembrane helix</keyword>
<feature type="domain" description="Cation/H+ exchanger transmembrane" evidence="12">
    <location>
        <begin position="45"/>
        <end position="442"/>
    </location>
</feature>
<evidence type="ECO:0000256" key="7">
    <source>
        <dbReference type="ARBA" id="ARBA00023053"/>
    </source>
</evidence>
<comment type="similarity">
    <text evidence="2">Belongs to the monovalent cation:proton antiporter 2 (CPA2) transporter (TC 2.A.37) family.</text>
</comment>
<evidence type="ECO:0000256" key="10">
    <source>
        <dbReference type="ARBA" id="ARBA00023201"/>
    </source>
</evidence>
<keyword evidence="5 11" id="KW-0812">Transmembrane</keyword>
<evidence type="ECO:0000313" key="14">
    <source>
        <dbReference type="Proteomes" id="UP000182631"/>
    </source>
</evidence>
<gene>
    <name evidence="13" type="ORF">FLM9_469</name>
</gene>
<dbReference type="GO" id="GO:0015297">
    <property type="term" value="F:antiporter activity"/>
    <property type="evidence" value="ECO:0007669"/>
    <property type="project" value="UniProtKB-KW"/>
</dbReference>
<evidence type="ECO:0000256" key="2">
    <source>
        <dbReference type="ARBA" id="ARBA00005551"/>
    </source>
</evidence>
<protein>
    <submittedName>
        <fullName evidence="13">Na+/H+ antiporter</fullName>
    </submittedName>
</protein>
<keyword evidence="14" id="KW-1185">Reference proteome</keyword>
<sequence length="459" mass="47338">MMPMLQALSWGLPLHPLVVSAHDKESAETLLGAAEFVVIFLAARLLAEVLVRLSLPTLIGELVAGVIIGASGLHLVLPPEIQTNISANLLHLVSGLSSVSKEVVDTVYSETAVKLASFAQVGLYALLFLTGLESDLNQLLKVGVRALSVATVGVVLPFAGGALGLIYLFDVPVIPAVFAGAALTATSIGITAKVFGELKYLKTSEGQTVIGAAVLDDILGIVILAVVAKLATGGSLAAAPILKLLLAAVAFVVVSLFLSRTAAPWFDRLVDALEAPGEKIVCGVIVLALGCFVATAIGLEAVLGAFAAGLVLSSSKHVHELTALTEPIVALFATLFFVMIGTGFDFSVINPLNPDNHSGLVMAGFLLAVAILGKMATGWAYWSKEKTNRLAVGLGMMPRGEVGLVFLALGGSTHVLSSNLEAAILLMVIGTTFLAPLLLRLVLPDTDGGDSKLVNAASS</sequence>
<evidence type="ECO:0000256" key="9">
    <source>
        <dbReference type="ARBA" id="ARBA00023136"/>
    </source>
</evidence>
<feature type="transmembrane region" description="Helical" evidence="11">
    <location>
        <begin position="58"/>
        <end position="77"/>
    </location>
</feature>
<feature type="transmembrane region" description="Helical" evidence="11">
    <location>
        <begin position="237"/>
        <end position="259"/>
    </location>
</feature>
<dbReference type="GO" id="GO:0006814">
    <property type="term" value="P:sodium ion transport"/>
    <property type="evidence" value="ECO:0007669"/>
    <property type="project" value="UniProtKB-KW"/>
</dbReference>
<dbReference type="PANTHER" id="PTHR43562">
    <property type="entry name" value="NAPA-TYPE SODIUM/HYDROGEN ANTIPORTER"/>
    <property type="match status" value="1"/>
</dbReference>
<feature type="transmembrane region" description="Helical" evidence="11">
    <location>
        <begin position="208"/>
        <end position="231"/>
    </location>
</feature>
<dbReference type="Gene3D" id="1.20.1530.20">
    <property type="match status" value="1"/>
</dbReference>
<feature type="transmembrane region" description="Helical" evidence="11">
    <location>
        <begin position="360"/>
        <end position="382"/>
    </location>
</feature>
<evidence type="ECO:0000256" key="3">
    <source>
        <dbReference type="ARBA" id="ARBA00022448"/>
    </source>
</evidence>
<evidence type="ECO:0000313" key="13">
    <source>
        <dbReference type="EMBL" id="SAY38573.1"/>
    </source>
</evidence>
<evidence type="ECO:0000256" key="8">
    <source>
        <dbReference type="ARBA" id="ARBA00023065"/>
    </source>
</evidence>
<name>A0A164ZQG6_9SYNE</name>